<dbReference type="InterPro" id="IPR050445">
    <property type="entry name" value="Bact_polysacc_biosynth/exp"/>
</dbReference>
<organism evidence="21 22">
    <name type="scientific">candidate division WOR_3 bacterium SM23_60</name>
    <dbReference type="NCBI Taxonomy" id="1703780"/>
    <lineage>
        <taxon>Bacteria</taxon>
        <taxon>Bacteria division WOR-3</taxon>
    </lineage>
</organism>
<evidence type="ECO:0000256" key="6">
    <source>
        <dbReference type="ARBA" id="ARBA00022519"/>
    </source>
</evidence>
<keyword evidence="16" id="KW-0175">Coiled coil</keyword>
<dbReference type="InterPro" id="IPR005702">
    <property type="entry name" value="Wzc-like_C"/>
</dbReference>
<keyword evidence="10" id="KW-0418">Kinase</keyword>
<dbReference type="InterPro" id="IPR003856">
    <property type="entry name" value="LPS_length_determ_N"/>
</dbReference>
<dbReference type="PANTHER" id="PTHR32309">
    <property type="entry name" value="TYROSINE-PROTEIN KINASE"/>
    <property type="match status" value="1"/>
</dbReference>
<evidence type="ECO:0000313" key="21">
    <source>
        <dbReference type="EMBL" id="KPK72674.1"/>
    </source>
</evidence>
<dbReference type="GO" id="GO:0004715">
    <property type="term" value="F:non-membrane spanning protein tyrosine kinase activity"/>
    <property type="evidence" value="ECO:0007669"/>
    <property type="project" value="UniProtKB-EC"/>
</dbReference>
<keyword evidence="7" id="KW-0808">Transferase</keyword>
<proteinExistence type="inferred from homology"/>
<keyword evidence="13 17" id="KW-0472">Membrane</keyword>
<dbReference type="InterPro" id="IPR027417">
    <property type="entry name" value="P-loop_NTPase"/>
</dbReference>
<dbReference type="Proteomes" id="UP000051096">
    <property type="component" value="Unassembled WGS sequence"/>
</dbReference>
<dbReference type="NCBIfam" id="TIGR01007">
    <property type="entry name" value="eps_fam"/>
    <property type="match status" value="1"/>
</dbReference>
<accession>A0A0S8GJS7</accession>
<dbReference type="Pfam" id="PF02706">
    <property type="entry name" value="Wzz"/>
    <property type="match status" value="1"/>
</dbReference>
<evidence type="ECO:0000256" key="16">
    <source>
        <dbReference type="SAM" id="Coils"/>
    </source>
</evidence>
<keyword evidence="5" id="KW-1003">Cell membrane</keyword>
<evidence type="ECO:0000256" key="10">
    <source>
        <dbReference type="ARBA" id="ARBA00022777"/>
    </source>
</evidence>
<comment type="similarity">
    <text evidence="2">Belongs to the CpsD/CapB family.</text>
</comment>
<protein>
    <recommendedName>
        <fullName evidence="4">non-specific protein-tyrosine kinase</fullName>
        <ecNumber evidence="4">2.7.10.2</ecNumber>
    </recommendedName>
</protein>
<evidence type="ECO:0000256" key="17">
    <source>
        <dbReference type="SAM" id="Phobius"/>
    </source>
</evidence>
<keyword evidence="11" id="KW-0067">ATP-binding</keyword>
<dbReference type="AlphaFoldDB" id="A0A0S8GJS7"/>
<comment type="similarity">
    <text evidence="3">Belongs to the etk/wzc family.</text>
</comment>
<sequence>MKQQYTLTDYINIMREHIRPIAVCTAAAAVVALLMSFILPKTYEAEVTFKLDLSESKPLFYSPIYSQKQIDPVESQLEIIQSRTLAQTVVKELGLNFVVKDSYRTYFDSVFVADDCPPGTYYVRFHNSEFTIVGSRGEVIGTGTVGEHYDSGALRFRINEKRADNMKLTIMTLNKRARELQKQVRVDQIRNSQLVRLKARSRNPQVAAAIANTLANEYINYSLRTVREVARGSKEFIESQILIFGEELNHAEEDLRQYKEKAGIFLLNASAHEIISSLAQFETERERAIVALHESESAIENLEAELSRDAASYGAYKQMASFPTLSSSPIIVSLKDKLQTLELQKQEMAQTDVGSNDVPRIEAQIQKTEEELQKATRQIVLAGPSIDDPVFRSIITQIIDQETRAISLQSRIAALNQIIGRQNARLKQLPEAEVELAQLERQKMANENIYTMLLGKLEESKIAEAMQISEARIIDVANVPERPTHPRPVLNAVLGVLLGLMIGVGGVILKERLDTSVKTAKELEELTGSSVLASIPLMKGKERALIATVEEPHSEIAEAYRILRTNIAFATTARPIQTLLVTSTIPQEGKTTTCINLAITLSQQGHKVIVVDCDFRRPMLHNYFAQYVTDNRHGLSDVLIGRLKLESAIVRNSVHNLSFITSGTIPSNPAELLGSEKMVQMIEKLKASFEFVIIDAPPTLGVADARVLGRICDAVLVVVKAQMTNREAVIDVKNEIERSGEKVIGFVLNGIDITSSYYRRRYHYYRSA</sequence>
<evidence type="ECO:0000256" key="9">
    <source>
        <dbReference type="ARBA" id="ARBA00022741"/>
    </source>
</evidence>
<evidence type="ECO:0000256" key="11">
    <source>
        <dbReference type="ARBA" id="ARBA00022840"/>
    </source>
</evidence>
<keyword evidence="14" id="KW-0829">Tyrosine-protein kinase</keyword>
<dbReference type="SUPFAM" id="SSF52540">
    <property type="entry name" value="P-loop containing nucleoside triphosphate hydrolases"/>
    <property type="match status" value="1"/>
</dbReference>
<dbReference type="InterPro" id="IPR025669">
    <property type="entry name" value="AAA_dom"/>
</dbReference>
<dbReference type="Pfam" id="PF13614">
    <property type="entry name" value="AAA_31"/>
    <property type="match status" value="1"/>
</dbReference>
<evidence type="ECO:0000256" key="3">
    <source>
        <dbReference type="ARBA" id="ARBA00008883"/>
    </source>
</evidence>
<dbReference type="CDD" id="cd05387">
    <property type="entry name" value="BY-kinase"/>
    <property type="match status" value="1"/>
</dbReference>
<evidence type="ECO:0000256" key="2">
    <source>
        <dbReference type="ARBA" id="ARBA00007316"/>
    </source>
</evidence>
<evidence type="ECO:0000256" key="5">
    <source>
        <dbReference type="ARBA" id="ARBA00022475"/>
    </source>
</evidence>
<evidence type="ECO:0000313" key="22">
    <source>
        <dbReference type="Proteomes" id="UP000051096"/>
    </source>
</evidence>
<dbReference type="Pfam" id="PF13807">
    <property type="entry name" value="GNVR"/>
    <property type="match status" value="1"/>
</dbReference>
<dbReference type="EC" id="2.7.10.2" evidence="4"/>
<feature type="coiled-coil region" evidence="16">
    <location>
        <begin position="285"/>
        <end position="378"/>
    </location>
</feature>
<comment type="catalytic activity">
    <reaction evidence="15">
        <text>L-tyrosyl-[protein] + ATP = O-phospho-L-tyrosyl-[protein] + ADP + H(+)</text>
        <dbReference type="Rhea" id="RHEA:10596"/>
        <dbReference type="Rhea" id="RHEA-COMP:10136"/>
        <dbReference type="Rhea" id="RHEA-COMP:20101"/>
        <dbReference type="ChEBI" id="CHEBI:15378"/>
        <dbReference type="ChEBI" id="CHEBI:30616"/>
        <dbReference type="ChEBI" id="CHEBI:46858"/>
        <dbReference type="ChEBI" id="CHEBI:61978"/>
        <dbReference type="ChEBI" id="CHEBI:456216"/>
        <dbReference type="EC" id="2.7.10.2"/>
    </reaction>
</comment>
<name>A0A0S8GJS7_UNCW3</name>
<feature type="transmembrane region" description="Helical" evidence="17">
    <location>
        <begin position="21"/>
        <end position="39"/>
    </location>
</feature>
<dbReference type="PANTHER" id="PTHR32309:SF13">
    <property type="entry name" value="FERRIC ENTEROBACTIN TRANSPORT PROTEIN FEPE"/>
    <property type="match status" value="1"/>
</dbReference>
<feature type="domain" description="Tyrosine-protein kinase G-rich" evidence="20">
    <location>
        <begin position="435"/>
        <end position="511"/>
    </location>
</feature>
<dbReference type="FunFam" id="3.40.50.300:FF:000527">
    <property type="entry name" value="Tyrosine-protein kinase etk"/>
    <property type="match status" value="1"/>
</dbReference>
<evidence type="ECO:0000256" key="8">
    <source>
        <dbReference type="ARBA" id="ARBA00022692"/>
    </source>
</evidence>
<keyword evidence="6" id="KW-0997">Cell inner membrane</keyword>
<dbReference type="GO" id="GO:0042802">
    <property type="term" value="F:identical protein binding"/>
    <property type="evidence" value="ECO:0007669"/>
    <property type="project" value="UniProtKB-ARBA"/>
</dbReference>
<feature type="domain" description="Polysaccharide chain length determinant N-terminal" evidence="18">
    <location>
        <begin position="7"/>
        <end position="93"/>
    </location>
</feature>
<evidence type="ECO:0000256" key="4">
    <source>
        <dbReference type="ARBA" id="ARBA00011903"/>
    </source>
</evidence>
<evidence type="ECO:0000256" key="13">
    <source>
        <dbReference type="ARBA" id="ARBA00023136"/>
    </source>
</evidence>
<comment type="subcellular location">
    <subcellularLocation>
        <location evidence="1">Cell inner membrane</location>
        <topology evidence="1">Multi-pass membrane protein</topology>
    </subcellularLocation>
</comment>
<evidence type="ECO:0000259" key="18">
    <source>
        <dbReference type="Pfam" id="PF02706"/>
    </source>
</evidence>
<dbReference type="EMBL" id="LJUO01000025">
    <property type="protein sequence ID" value="KPK72674.1"/>
    <property type="molecule type" value="Genomic_DNA"/>
</dbReference>
<evidence type="ECO:0000256" key="14">
    <source>
        <dbReference type="ARBA" id="ARBA00023137"/>
    </source>
</evidence>
<evidence type="ECO:0000256" key="15">
    <source>
        <dbReference type="ARBA" id="ARBA00051245"/>
    </source>
</evidence>
<keyword evidence="12 17" id="KW-1133">Transmembrane helix</keyword>
<gene>
    <name evidence="21" type="ORF">AMJ87_03995</name>
</gene>
<evidence type="ECO:0000259" key="20">
    <source>
        <dbReference type="Pfam" id="PF13807"/>
    </source>
</evidence>
<comment type="caution">
    <text evidence="21">The sequence shown here is derived from an EMBL/GenBank/DDBJ whole genome shotgun (WGS) entry which is preliminary data.</text>
</comment>
<evidence type="ECO:0000256" key="12">
    <source>
        <dbReference type="ARBA" id="ARBA00022989"/>
    </source>
</evidence>
<reference evidence="21 22" key="1">
    <citation type="journal article" date="2015" name="Microbiome">
        <title>Genomic resolution of linkages in carbon, nitrogen, and sulfur cycling among widespread estuary sediment bacteria.</title>
        <authorList>
            <person name="Baker B.J."/>
            <person name="Lazar C.S."/>
            <person name="Teske A.P."/>
            <person name="Dick G.J."/>
        </authorList>
    </citation>
    <scope>NUCLEOTIDE SEQUENCE [LARGE SCALE GENOMIC DNA]</scope>
    <source>
        <strain evidence="21">SM23_60</strain>
    </source>
</reference>
<dbReference type="PATRIC" id="fig|1703780.3.peg.1683"/>
<keyword evidence="9" id="KW-0547">Nucleotide-binding</keyword>
<evidence type="ECO:0000256" key="7">
    <source>
        <dbReference type="ARBA" id="ARBA00022679"/>
    </source>
</evidence>
<dbReference type="Gene3D" id="3.40.50.300">
    <property type="entry name" value="P-loop containing nucleotide triphosphate hydrolases"/>
    <property type="match status" value="1"/>
</dbReference>
<dbReference type="GO" id="GO:0005524">
    <property type="term" value="F:ATP binding"/>
    <property type="evidence" value="ECO:0007669"/>
    <property type="project" value="UniProtKB-KW"/>
</dbReference>
<feature type="domain" description="AAA" evidence="19">
    <location>
        <begin position="589"/>
        <end position="737"/>
    </location>
</feature>
<evidence type="ECO:0000256" key="1">
    <source>
        <dbReference type="ARBA" id="ARBA00004429"/>
    </source>
</evidence>
<evidence type="ECO:0000259" key="19">
    <source>
        <dbReference type="Pfam" id="PF13614"/>
    </source>
</evidence>
<dbReference type="InterPro" id="IPR032807">
    <property type="entry name" value="GNVR"/>
</dbReference>
<dbReference type="GO" id="GO:0005886">
    <property type="term" value="C:plasma membrane"/>
    <property type="evidence" value="ECO:0007669"/>
    <property type="project" value="UniProtKB-SubCell"/>
</dbReference>
<keyword evidence="8 17" id="KW-0812">Transmembrane</keyword>